<comment type="catalytic activity">
    <reaction evidence="9">
        <text>L-cysteinyl-[protein] + (2E,6E)-farnesyl diphosphate = S-(2E,6E)-farnesyl-L-cysteinyl-[protein] + diphosphate</text>
        <dbReference type="Rhea" id="RHEA:13345"/>
        <dbReference type="Rhea" id="RHEA-COMP:10131"/>
        <dbReference type="Rhea" id="RHEA-COMP:11535"/>
        <dbReference type="ChEBI" id="CHEBI:29950"/>
        <dbReference type="ChEBI" id="CHEBI:33019"/>
        <dbReference type="ChEBI" id="CHEBI:86019"/>
        <dbReference type="ChEBI" id="CHEBI:175763"/>
    </reaction>
</comment>
<dbReference type="GO" id="GO:0097354">
    <property type="term" value="P:prenylation"/>
    <property type="evidence" value="ECO:0007669"/>
    <property type="project" value="UniProtKB-UniRule"/>
</dbReference>
<evidence type="ECO:0000256" key="7">
    <source>
        <dbReference type="ARBA" id="ARBA00022737"/>
    </source>
</evidence>
<dbReference type="Proteomes" id="UP000002630">
    <property type="component" value="Linkage Group LG07"/>
</dbReference>
<evidence type="ECO:0000256" key="9">
    <source>
        <dbReference type="RuleBase" id="RU365056"/>
    </source>
</evidence>
<keyword evidence="5 9" id="KW-0808">Transferase</keyword>
<reference evidence="12 13" key="1">
    <citation type="journal article" date="2010" name="Nature">
        <title>The Ectocarpus genome and the independent evolution of multicellularity in brown algae.</title>
        <authorList>
            <person name="Cock J.M."/>
            <person name="Sterck L."/>
            <person name="Rouze P."/>
            <person name="Scornet D."/>
            <person name="Allen A.E."/>
            <person name="Amoutzias G."/>
            <person name="Anthouard V."/>
            <person name="Artiguenave F."/>
            <person name="Aury J.M."/>
            <person name="Badger J.H."/>
            <person name="Beszteri B."/>
            <person name="Billiau K."/>
            <person name="Bonnet E."/>
            <person name="Bothwell J.H."/>
            <person name="Bowler C."/>
            <person name="Boyen C."/>
            <person name="Brownlee C."/>
            <person name="Carrano C.J."/>
            <person name="Charrier B."/>
            <person name="Cho G.Y."/>
            <person name="Coelho S.M."/>
            <person name="Collen J."/>
            <person name="Corre E."/>
            <person name="Da Silva C."/>
            <person name="Delage L."/>
            <person name="Delaroque N."/>
            <person name="Dittami S.M."/>
            <person name="Doulbeau S."/>
            <person name="Elias M."/>
            <person name="Farnham G."/>
            <person name="Gachon C.M."/>
            <person name="Gschloessl B."/>
            <person name="Heesch S."/>
            <person name="Jabbari K."/>
            <person name="Jubin C."/>
            <person name="Kawai H."/>
            <person name="Kimura K."/>
            <person name="Kloareg B."/>
            <person name="Kupper F.C."/>
            <person name="Lang D."/>
            <person name="Le Bail A."/>
            <person name="Leblanc C."/>
            <person name="Lerouge P."/>
            <person name="Lohr M."/>
            <person name="Lopez P.J."/>
            <person name="Martens C."/>
            <person name="Maumus F."/>
            <person name="Michel G."/>
            <person name="Miranda-Saavedra D."/>
            <person name="Morales J."/>
            <person name="Moreau H."/>
            <person name="Motomura T."/>
            <person name="Nagasato C."/>
            <person name="Napoli C.A."/>
            <person name="Nelson D.R."/>
            <person name="Nyvall-Collen P."/>
            <person name="Peters A.F."/>
            <person name="Pommier C."/>
            <person name="Potin P."/>
            <person name="Poulain J."/>
            <person name="Quesneville H."/>
            <person name="Read B."/>
            <person name="Rensing S.A."/>
            <person name="Ritter A."/>
            <person name="Rousvoal S."/>
            <person name="Samanta M."/>
            <person name="Samson G."/>
            <person name="Schroeder D.C."/>
            <person name="Segurens B."/>
            <person name="Strittmatter M."/>
            <person name="Tonon T."/>
            <person name="Tregear J.W."/>
            <person name="Valentin K."/>
            <person name="von Dassow P."/>
            <person name="Yamagishi T."/>
            <person name="Van de Peer Y."/>
            <person name="Wincker P."/>
        </authorList>
    </citation>
    <scope>NUCLEOTIDE SEQUENCE [LARGE SCALE GENOMIC DNA]</scope>
    <source>
        <strain evidence="13">Ec32 / CCAP1310/4</strain>
    </source>
</reference>
<evidence type="ECO:0000256" key="2">
    <source>
        <dbReference type="ARBA" id="ARBA00012702"/>
    </source>
</evidence>
<dbReference type="PANTHER" id="PTHR11774:SF6">
    <property type="entry name" value="PROTEIN FARNESYLTRANSFERASE SUBUNIT BETA"/>
    <property type="match status" value="1"/>
</dbReference>
<comment type="subunit">
    <text evidence="9">Heterodimer of an alpha and a beta subunit.</text>
</comment>
<dbReference type="SUPFAM" id="SSF48239">
    <property type="entry name" value="Terpenoid cyclases/Protein prenyltransferases"/>
    <property type="match status" value="1"/>
</dbReference>
<dbReference type="CDD" id="cd02893">
    <property type="entry name" value="FTase"/>
    <property type="match status" value="1"/>
</dbReference>
<protein>
    <recommendedName>
        <fullName evidence="3 9">Protein farnesyltransferase subunit beta</fullName>
        <shortName evidence="9">FTase-beta</shortName>
        <ecNumber evidence="2 9">2.5.1.58</ecNumber>
    </recommendedName>
</protein>
<organism evidence="12 13">
    <name type="scientific">Ectocarpus siliculosus</name>
    <name type="common">Brown alga</name>
    <name type="synonym">Conferva siliculosa</name>
    <dbReference type="NCBI Taxonomy" id="2880"/>
    <lineage>
        <taxon>Eukaryota</taxon>
        <taxon>Sar</taxon>
        <taxon>Stramenopiles</taxon>
        <taxon>Ochrophyta</taxon>
        <taxon>PX clade</taxon>
        <taxon>Phaeophyceae</taxon>
        <taxon>Ectocarpales</taxon>
        <taxon>Ectocarpaceae</taxon>
        <taxon>Ectocarpus</taxon>
    </lineage>
</organism>
<evidence type="ECO:0000256" key="5">
    <source>
        <dbReference type="ARBA" id="ARBA00022679"/>
    </source>
</evidence>
<comment type="cofactor">
    <cofactor evidence="9">
        <name>Zn(2+)</name>
        <dbReference type="ChEBI" id="CHEBI:29105"/>
    </cofactor>
    <text evidence="9">Binds 1 zinc ion per subunit.</text>
</comment>
<dbReference type="eggNOG" id="KOG0365">
    <property type="taxonomic scope" value="Eukaryota"/>
</dbReference>
<dbReference type="GO" id="GO:0008270">
    <property type="term" value="F:zinc ion binding"/>
    <property type="evidence" value="ECO:0007669"/>
    <property type="project" value="UniProtKB-UniRule"/>
</dbReference>
<feature type="region of interest" description="Disordered" evidence="10">
    <location>
        <begin position="345"/>
        <end position="381"/>
    </location>
</feature>
<keyword evidence="13" id="KW-1185">Reference proteome</keyword>
<evidence type="ECO:0000259" key="11">
    <source>
        <dbReference type="Pfam" id="PF00432"/>
    </source>
</evidence>
<dbReference type="InterPro" id="IPR045089">
    <property type="entry name" value="PGGT1B-like"/>
</dbReference>
<keyword evidence="4 9" id="KW-0637">Prenyltransferase</keyword>
<dbReference type="AlphaFoldDB" id="D7FXI8"/>
<dbReference type="PANTHER" id="PTHR11774">
    <property type="entry name" value="GERANYLGERANYL TRANSFERASE TYPE BETA SUBUNIT"/>
    <property type="match status" value="1"/>
</dbReference>
<evidence type="ECO:0000256" key="8">
    <source>
        <dbReference type="ARBA" id="ARBA00022833"/>
    </source>
</evidence>
<dbReference type="InterPro" id="IPR001330">
    <property type="entry name" value="Prenyltrans"/>
</dbReference>
<dbReference type="InterPro" id="IPR008930">
    <property type="entry name" value="Terpenoid_cyclase/PrenylTrfase"/>
</dbReference>
<dbReference type="GO" id="GO:0005965">
    <property type="term" value="C:protein farnesyltransferase complex"/>
    <property type="evidence" value="ECO:0007669"/>
    <property type="project" value="UniProtKB-UniRule"/>
</dbReference>
<comment type="function">
    <text evidence="9">Catalyzes the transfer of a farnesyl moiety from farnesyl diphosphate to a cysteine at the fourth position from the C-terminus of several proteins. The beta subunit is responsible for peptide-binding.</text>
</comment>
<evidence type="ECO:0000313" key="12">
    <source>
        <dbReference type="EMBL" id="CBJ26429.1"/>
    </source>
</evidence>
<dbReference type="OMA" id="ENEVINC"/>
<evidence type="ECO:0000256" key="6">
    <source>
        <dbReference type="ARBA" id="ARBA00022723"/>
    </source>
</evidence>
<accession>D7FXI8</accession>
<comment type="similarity">
    <text evidence="1 9">Belongs to the protein prenyltransferase subunit beta family.</text>
</comment>
<dbReference type="STRING" id="2880.D7FXI8"/>
<dbReference type="EC" id="2.5.1.58" evidence="2 9"/>
<sequence length="539" mass="58080">MEKKMAVFLGFAGEDSEEAYSYPSTETDGISTATSRQQSECERMCELNFLPLRPGALEDEELAEFTDQGIVNAAGEAVLMRTKHEVYLMRGLCGLGPGFISLDASRPWMVYWILHSLDLLDHFPQQEMTQRILRTVLSCQDTINGGFGGGPQQLPHCAPMYASVLSLLILGTPEAYAGIERSALYRLFMSLKHASGGFRMHDDGEVDARGTYTVIAVASLLNMLTPELSEGVADFAARCQTYEGGFGGEPWNEAHGGYTFCAFASLVILGAGERADLEGLRHWLCARQMRAEGGFQGRTNKLVDGCYSFWQGGAVAILDYVTAGRESEVSHRDSSGRLLVATTTATTPQQQQHINGDVSKRREGTAAGGGGNGGQGMQDPEPPKVVGVRVEESAVGTVEGGGDGVREMETLEVGGEGGGDGLRDVEILEVGADEDGDGLVFSRKRLQEYVLMCSQQSDGGLRDKPGKPRDFYHTCYTLSGLSVAQHCLSSSPTVVGNSSNLLRPTNPVYNIAEDKVLRAISYFQALPSDHATLTGKTRA</sequence>
<dbReference type="GO" id="GO:0004660">
    <property type="term" value="F:protein farnesyltransferase activity"/>
    <property type="evidence" value="ECO:0007669"/>
    <property type="project" value="UniProtKB-UniRule"/>
</dbReference>
<keyword evidence="8 9" id="KW-0862">Zinc</keyword>
<evidence type="ECO:0000313" key="13">
    <source>
        <dbReference type="Proteomes" id="UP000002630"/>
    </source>
</evidence>
<keyword evidence="6 9" id="KW-0479">Metal-binding</keyword>
<gene>
    <name evidence="12" type="ORF">Esi_0033_0025</name>
</gene>
<dbReference type="EMBL" id="FN649732">
    <property type="protein sequence ID" value="CBJ26429.1"/>
    <property type="molecule type" value="Genomic_DNA"/>
</dbReference>
<evidence type="ECO:0000256" key="10">
    <source>
        <dbReference type="SAM" id="MobiDB-lite"/>
    </source>
</evidence>
<keyword evidence="7" id="KW-0677">Repeat</keyword>
<dbReference type="EMBL" id="FN648520">
    <property type="protein sequence ID" value="CBJ26429.1"/>
    <property type="molecule type" value="Genomic_DNA"/>
</dbReference>
<dbReference type="InterPro" id="IPR026872">
    <property type="entry name" value="FTB"/>
</dbReference>
<feature type="domain" description="Prenyltransferase alpha-alpha toroid" evidence="11">
    <location>
        <begin position="79"/>
        <end position="511"/>
    </location>
</feature>
<evidence type="ECO:0000256" key="3">
    <source>
        <dbReference type="ARBA" id="ARBA00015798"/>
    </source>
</evidence>
<evidence type="ECO:0000256" key="1">
    <source>
        <dbReference type="ARBA" id="ARBA00010497"/>
    </source>
</evidence>
<dbReference type="InParanoid" id="D7FXI8"/>
<proteinExistence type="inferred from homology"/>
<name>D7FXI8_ECTSI</name>
<dbReference type="OrthoDB" id="10261146at2759"/>
<feature type="compositionally biased region" description="Gly residues" evidence="10">
    <location>
        <begin position="366"/>
        <end position="376"/>
    </location>
</feature>
<dbReference type="Gene3D" id="1.50.10.20">
    <property type="match status" value="1"/>
</dbReference>
<dbReference type="Pfam" id="PF00432">
    <property type="entry name" value="Prenyltrans"/>
    <property type="match status" value="1"/>
</dbReference>
<evidence type="ECO:0000256" key="4">
    <source>
        <dbReference type="ARBA" id="ARBA00022602"/>
    </source>
</evidence>